<protein>
    <submittedName>
        <fullName evidence="2">Uncharacterized protein</fullName>
    </submittedName>
</protein>
<organism evidence="2 3">
    <name type="scientific">Vitrella brassicaformis (strain CCMP3155)</name>
    <dbReference type="NCBI Taxonomy" id="1169540"/>
    <lineage>
        <taxon>Eukaryota</taxon>
        <taxon>Sar</taxon>
        <taxon>Alveolata</taxon>
        <taxon>Colpodellida</taxon>
        <taxon>Vitrellaceae</taxon>
        <taxon>Vitrella</taxon>
    </lineage>
</organism>
<dbReference type="VEuPathDB" id="CryptoDB:Vbra_20202"/>
<evidence type="ECO:0000313" key="3">
    <source>
        <dbReference type="Proteomes" id="UP000041254"/>
    </source>
</evidence>
<feature type="region of interest" description="Disordered" evidence="1">
    <location>
        <begin position="1"/>
        <end position="20"/>
    </location>
</feature>
<dbReference type="EMBL" id="CDMY01000158">
    <property type="protein sequence ID" value="CEL93369.1"/>
    <property type="molecule type" value="Genomic_DNA"/>
</dbReference>
<dbReference type="InParanoid" id="A0A0G4EDE2"/>
<sequence>MGRPAGQGEGGAGERGSHGDPGWLGHHAKMWVSEAANLFALGLEGLSVLMGELLHEYMERICEPFLTTEQPHTIHQLSLRVAIENGVSWADRLQNVIPPLAQSILQSMPALLPSSMPSSAKSLPPPPPQEAVTAQTKGGAEQAEHKWETQGVQQRQPA</sequence>
<gene>
    <name evidence="2" type="ORF">Vbra_20202</name>
</gene>
<feature type="region of interest" description="Disordered" evidence="1">
    <location>
        <begin position="114"/>
        <end position="158"/>
    </location>
</feature>
<proteinExistence type="predicted"/>
<dbReference type="AlphaFoldDB" id="A0A0G4EDE2"/>
<reference evidence="2 3" key="1">
    <citation type="submission" date="2014-11" db="EMBL/GenBank/DDBJ databases">
        <authorList>
            <person name="Zhu J."/>
            <person name="Qi W."/>
            <person name="Song R."/>
        </authorList>
    </citation>
    <scope>NUCLEOTIDE SEQUENCE [LARGE SCALE GENOMIC DNA]</scope>
</reference>
<accession>A0A0G4EDE2</accession>
<evidence type="ECO:0000256" key="1">
    <source>
        <dbReference type="SAM" id="MobiDB-lite"/>
    </source>
</evidence>
<evidence type="ECO:0000313" key="2">
    <source>
        <dbReference type="EMBL" id="CEL93369.1"/>
    </source>
</evidence>
<dbReference type="Proteomes" id="UP000041254">
    <property type="component" value="Unassembled WGS sequence"/>
</dbReference>
<keyword evidence="3" id="KW-1185">Reference proteome</keyword>
<name>A0A0G4EDE2_VITBC</name>
<feature type="compositionally biased region" description="Gly residues" evidence="1">
    <location>
        <begin position="1"/>
        <end position="14"/>
    </location>
</feature>